<name>H1S4W6_9BURK</name>
<feature type="transmembrane region" description="Helical" evidence="3">
    <location>
        <begin position="20"/>
        <end position="37"/>
    </location>
</feature>
<dbReference type="OrthoDB" id="3443359at2"/>
<accession>H1S4W6</accession>
<evidence type="ECO:0000256" key="2">
    <source>
        <dbReference type="ARBA" id="ARBA00022827"/>
    </source>
</evidence>
<organism evidence="5 6">
    <name type="scientific">Cupriavidus basilensis OR16</name>
    <dbReference type="NCBI Taxonomy" id="1127483"/>
    <lineage>
        <taxon>Bacteria</taxon>
        <taxon>Pseudomonadati</taxon>
        <taxon>Pseudomonadota</taxon>
        <taxon>Betaproteobacteria</taxon>
        <taxon>Burkholderiales</taxon>
        <taxon>Burkholderiaceae</taxon>
        <taxon>Cupriavidus</taxon>
    </lineage>
</organism>
<dbReference type="Pfam" id="PF21274">
    <property type="entry name" value="Rng_hyd_C"/>
    <property type="match status" value="1"/>
</dbReference>
<dbReference type="InterPro" id="IPR002938">
    <property type="entry name" value="FAD-bd"/>
</dbReference>
<dbReference type="Gene3D" id="3.50.50.60">
    <property type="entry name" value="FAD/NAD(P)-binding domain"/>
    <property type="match status" value="1"/>
</dbReference>
<keyword evidence="2" id="KW-0274">FAD</keyword>
<evidence type="ECO:0000313" key="6">
    <source>
        <dbReference type="Proteomes" id="UP000005808"/>
    </source>
</evidence>
<dbReference type="Pfam" id="PF01494">
    <property type="entry name" value="FAD_binding_3"/>
    <property type="match status" value="1"/>
</dbReference>
<dbReference type="GO" id="GO:0016709">
    <property type="term" value="F:oxidoreductase activity, acting on paired donors, with incorporation or reduction of molecular oxygen, NAD(P)H as one donor, and incorporation of one atom of oxygen"/>
    <property type="evidence" value="ECO:0007669"/>
    <property type="project" value="UniProtKB-ARBA"/>
</dbReference>
<dbReference type="PRINTS" id="PR00420">
    <property type="entry name" value="RNGMNOXGNASE"/>
</dbReference>
<keyword evidence="3" id="KW-0472">Membrane</keyword>
<dbReference type="EMBL" id="AHJE01000034">
    <property type="protein sequence ID" value="EHP42450.1"/>
    <property type="molecule type" value="Genomic_DNA"/>
</dbReference>
<dbReference type="RefSeq" id="WP_006158452.1">
    <property type="nucleotide sequence ID" value="NZ_AHJE01000034.1"/>
</dbReference>
<sequence>MKTDSQATPLRQAGQPSPVAIIGAGIAGTVLALLLASRGIRSVLVERQLGADTHPRGHVWSARAMEVIRAIDAELAEALREISSPPLKLRYITWCTALAGVDLGRCVPIGNDPVHTARLLGSGPCRPLHLSQNVADPILRQRVADSPLIELLAGHELEALSQDDDACTLTLRELRSGRIVRRAARFVAGADGAHSTVRRLLGVRATTTPLQAVAQIHFRAKLGRLTTSRPSPLYWILNPGVVGTLTAHTADDDDWVLSTAVLPEIESASEMREARALALVRAAIGDERAEATILSIRPWTMALQRAATSRVGRVMLLGDAAAGFSAIGGFGMNHGIEDAASLAWRLQLLLGGFVPEGLAQGLLSSYATERADSAAAHGHRTQQLSDLSDEVLRAAGVDPGGFKALSTLSRAAWVRVLPRRAARTLFSTVMGAGLKPLRHLASTAPAGADARAKVRRAIDKQREVFVTLGTDLGYALSSGFVCREPHPHPQSPHSGTEYWPTTSPGSLIPHLWSEAAGESLSTRDLARRAPLTLLVGDKERVRWLAALTQLRADWGIDVACPRIGTDEGAQFRIRPSALAAALEIDESGVVLVRGDGIVAWRSRRQCADPCATLADVISRLVSQAAATPAAPLACPASPTRPTKEMQ</sequence>
<evidence type="ECO:0000256" key="3">
    <source>
        <dbReference type="SAM" id="Phobius"/>
    </source>
</evidence>
<evidence type="ECO:0000259" key="4">
    <source>
        <dbReference type="Pfam" id="PF01494"/>
    </source>
</evidence>
<dbReference type="InterPro" id="IPR036188">
    <property type="entry name" value="FAD/NAD-bd_sf"/>
</dbReference>
<dbReference type="InterPro" id="IPR050641">
    <property type="entry name" value="RIFMO-like"/>
</dbReference>
<dbReference type="PANTHER" id="PTHR43004">
    <property type="entry name" value="TRK SYSTEM POTASSIUM UPTAKE PROTEIN"/>
    <property type="match status" value="1"/>
</dbReference>
<reference evidence="5 6" key="1">
    <citation type="journal article" date="2012" name="J. Bacteriol.">
        <title>De Novo Genome Project of Cupriavidus basilensis OR16.</title>
        <authorList>
            <person name="Cserhati M."/>
            <person name="Kriszt B."/>
            <person name="Szoboszlay S."/>
            <person name="Toth A."/>
            <person name="Szabo I."/>
            <person name="Tancsics A."/>
            <person name="Nagy I."/>
            <person name="Horvath B."/>
            <person name="Nagy I."/>
            <person name="Kukolya J."/>
        </authorList>
    </citation>
    <scope>NUCLEOTIDE SEQUENCE [LARGE SCALE GENOMIC DNA]</scope>
    <source>
        <strain evidence="5 6">OR16</strain>
    </source>
</reference>
<keyword evidence="3" id="KW-1133">Transmembrane helix</keyword>
<dbReference type="GO" id="GO:0071949">
    <property type="term" value="F:FAD binding"/>
    <property type="evidence" value="ECO:0007669"/>
    <property type="project" value="InterPro"/>
</dbReference>
<evidence type="ECO:0000313" key="5">
    <source>
        <dbReference type="EMBL" id="EHP42450.1"/>
    </source>
</evidence>
<dbReference type="Gene3D" id="3.30.9.10">
    <property type="entry name" value="D-Amino Acid Oxidase, subunit A, domain 2"/>
    <property type="match status" value="1"/>
</dbReference>
<dbReference type="Gene3D" id="3.40.30.120">
    <property type="match status" value="1"/>
</dbReference>
<keyword evidence="5" id="KW-0503">Monooxygenase</keyword>
<evidence type="ECO:0000256" key="1">
    <source>
        <dbReference type="ARBA" id="ARBA00022630"/>
    </source>
</evidence>
<dbReference type="AlphaFoldDB" id="H1S4W6"/>
<keyword evidence="5" id="KW-0560">Oxidoreductase</keyword>
<dbReference type="SUPFAM" id="SSF51905">
    <property type="entry name" value="FAD/NAD(P)-binding domain"/>
    <property type="match status" value="1"/>
</dbReference>
<comment type="caution">
    <text evidence="5">The sequence shown here is derived from an EMBL/GenBank/DDBJ whole genome shotgun (WGS) entry which is preliminary data.</text>
</comment>
<feature type="domain" description="FAD-binding" evidence="4">
    <location>
        <begin position="18"/>
        <end position="376"/>
    </location>
</feature>
<dbReference type="Proteomes" id="UP000005808">
    <property type="component" value="Unassembled WGS sequence"/>
</dbReference>
<keyword evidence="3" id="KW-0812">Transmembrane</keyword>
<dbReference type="PANTHER" id="PTHR43004:SF6">
    <property type="entry name" value="FAD_NAD(P)-BINDING OXIDOREDUCTASE FAMILY PROTEIN"/>
    <property type="match status" value="1"/>
</dbReference>
<proteinExistence type="predicted"/>
<dbReference type="GO" id="GO:0006744">
    <property type="term" value="P:ubiquinone biosynthetic process"/>
    <property type="evidence" value="ECO:0007669"/>
    <property type="project" value="TreeGrafter"/>
</dbReference>
<gene>
    <name evidence="5" type="ORF">OR16_14299</name>
</gene>
<keyword evidence="1" id="KW-0285">Flavoprotein</keyword>
<dbReference type="PATRIC" id="fig|1127483.3.peg.2862"/>
<protein>
    <submittedName>
        <fullName evidence="5">PheA/TfdB family FAD-binding monooxygenase</fullName>
    </submittedName>
</protein>